<sequence length="53" mass="5802">MRGYSPLAEKLITDGSNIAGVLTALNDVKKKKILNKLTAYLKNIPEPELFTAV</sequence>
<proteinExistence type="predicted"/>
<name>N2BML7_9FIRM</name>
<dbReference type="PATRIC" id="fig|1235802.3.peg.63"/>
<protein>
    <submittedName>
        <fullName evidence="1">Uncharacterized protein</fullName>
    </submittedName>
</protein>
<accession>N2BML7</accession>
<organism evidence="1 2">
    <name type="scientific">Eubacterium plexicaudatum ASF492</name>
    <dbReference type="NCBI Taxonomy" id="1235802"/>
    <lineage>
        <taxon>Bacteria</taxon>
        <taxon>Bacillati</taxon>
        <taxon>Bacillota</taxon>
        <taxon>Clostridia</taxon>
        <taxon>Eubacteriales</taxon>
        <taxon>Eubacteriaceae</taxon>
        <taxon>Eubacterium</taxon>
    </lineage>
</organism>
<comment type="caution">
    <text evidence="1">The sequence shown here is derived from an EMBL/GenBank/DDBJ whole genome shotgun (WGS) entry which is preliminary data.</text>
</comment>
<gene>
    <name evidence="1" type="ORF">C823_00061</name>
</gene>
<dbReference type="STRING" id="1235802.C823_00061"/>
<reference evidence="1 2" key="1">
    <citation type="journal article" date="2014" name="Genome Announc.">
        <title>Draft genome sequences of the altered schaedler flora, a defined bacterial community from gnotobiotic mice.</title>
        <authorList>
            <person name="Wannemuehler M.J."/>
            <person name="Overstreet A.M."/>
            <person name="Ward D.V."/>
            <person name="Phillips G.J."/>
        </authorList>
    </citation>
    <scope>NUCLEOTIDE SEQUENCE [LARGE SCALE GENOMIC DNA]</scope>
    <source>
        <strain evidence="1 2">ASF492</strain>
    </source>
</reference>
<keyword evidence="2" id="KW-1185">Reference proteome</keyword>
<dbReference type="AlphaFoldDB" id="N2BML7"/>
<dbReference type="Proteomes" id="UP000012589">
    <property type="component" value="Unassembled WGS sequence"/>
</dbReference>
<evidence type="ECO:0000313" key="2">
    <source>
        <dbReference type="Proteomes" id="UP000012589"/>
    </source>
</evidence>
<evidence type="ECO:0000313" key="1">
    <source>
        <dbReference type="EMBL" id="EMZ39728.1"/>
    </source>
</evidence>
<dbReference type="HOGENOM" id="CLU_3061649_0_0_9"/>
<dbReference type="EMBL" id="AQFT01000001">
    <property type="protein sequence ID" value="EMZ39728.1"/>
    <property type="molecule type" value="Genomic_DNA"/>
</dbReference>